<feature type="region of interest" description="Disordered" evidence="1">
    <location>
        <begin position="31"/>
        <end position="61"/>
    </location>
</feature>
<proteinExistence type="predicted"/>
<keyword evidence="2" id="KW-0472">Membrane</keyword>
<accession>A0ABX2LDK9</accession>
<name>A0ABX2LDK9_9EURY</name>
<evidence type="ECO:0000313" key="4">
    <source>
        <dbReference type="Proteomes" id="UP001016761"/>
    </source>
</evidence>
<dbReference type="Proteomes" id="UP001016761">
    <property type="component" value="Unassembled WGS sequence"/>
</dbReference>
<organism evidence="3 4">
    <name type="scientific">Haloterrigena gelatinilytica</name>
    <dbReference type="NCBI Taxonomy" id="2741724"/>
    <lineage>
        <taxon>Archaea</taxon>
        <taxon>Methanobacteriati</taxon>
        <taxon>Methanobacteriota</taxon>
        <taxon>Stenosarchaea group</taxon>
        <taxon>Halobacteria</taxon>
        <taxon>Halobacteriales</taxon>
        <taxon>Natrialbaceae</taxon>
        <taxon>Haloterrigena</taxon>
    </lineage>
</organism>
<protein>
    <submittedName>
        <fullName evidence="3">Uncharacterized protein</fullName>
    </submittedName>
</protein>
<dbReference type="InterPro" id="IPR058376">
    <property type="entry name" value="DUF8063"/>
</dbReference>
<comment type="caution">
    <text evidence="3">The sequence shown here is derived from an EMBL/GenBank/DDBJ whole genome shotgun (WGS) entry which is preliminary data.</text>
</comment>
<keyword evidence="2" id="KW-1133">Transmembrane helix</keyword>
<keyword evidence="4" id="KW-1185">Reference proteome</keyword>
<evidence type="ECO:0000256" key="1">
    <source>
        <dbReference type="SAM" id="MobiDB-lite"/>
    </source>
</evidence>
<evidence type="ECO:0000313" key="3">
    <source>
        <dbReference type="EMBL" id="NUC71657.1"/>
    </source>
</evidence>
<reference evidence="3 4" key="1">
    <citation type="submission" date="2020-06" db="EMBL/GenBank/DDBJ databases">
        <title>Haloterrigena sp. nov., an extremely halophilic archaeon isolated from a saline sediment.</title>
        <authorList>
            <person name="Liu B.-B."/>
        </authorList>
    </citation>
    <scope>NUCLEOTIDE SEQUENCE [LARGE SCALE GENOMIC DNA]</scope>
    <source>
        <strain evidence="3 4">SYSU A558-1</strain>
    </source>
</reference>
<keyword evidence="2" id="KW-0812">Transmembrane</keyword>
<gene>
    <name evidence="3" type="ORF">HTZ84_04915</name>
</gene>
<feature type="compositionally biased region" description="Acidic residues" evidence="1">
    <location>
        <begin position="35"/>
        <end position="53"/>
    </location>
</feature>
<sequence>MVSRETIKRLILIAAIIPLIFGAGMVSSVAAQENPVEDEETSENETEDDEETEGNYAELGDDGTLYVKDYDFDGDTIHVTFQNELPTQTVALTDVGSVAETDEGVQTANYQTVTLEHGESTVSMTTTDSDVGQGVTVAGNGDMVTIKKEDSKSLLQSTPTVTLLQVAWISAVIGGSLAILTAFWYVKRNRNTGLRDVTDEFK</sequence>
<feature type="transmembrane region" description="Helical" evidence="2">
    <location>
        <begin position="166"/>
        <end position="186"/>
    </location>
</feature>
<evidence type="ECO:0000256" key="2">
    <source>
        <dbReference type="SAM" id="Phobius"/>
    </source>
</evidence>
<dbReference type="RefSeq" id="WP_174679648.1">
    <property type="nucleotide sequence ID" value="NZ_JABUQZ010000001.1"/>
</dbReference>
<dbReference type="Pfam" id="PF26259">
    <property type="entry name" value="DUF8063"/>
    <property type="match status" value="1"/>
</dbReference>
<dbReference type="EMBL" id="JABUQZ010000001">
    <property type="protein sequence ID" value="NUC71657.1"/>
    <property type="molecule type" value="Genomic_DNA"/>
</dbReference>